<organism evidence="1 2">
    <name type="scientific">Caerostris darwini</name>
    <dbReference type="NCBI Taxonomy" id="1538125"/>
    <lineage>
        <taxon>Eukaryota</taxon>
        <taxon>Metazoa</taxon>
        <taxon>Ecdysozoa</taxon>
        <taxon>Arthropoda</taxon>
        <taxon>Chelicerata</taxon>
        <taxon>Arachnida</taxon>
        <taxon>Araneae</taxon>
        <taxon>Araneomorphae</taxon>
        <taxon>Entelegynae</taxon>
        <taxon>Araneoidea</taxon>
        <taxon>Araneidae</taxon>
        <taxon>Caerostris</taxon>
    </lineage>
</organism>
<dbReference type="AlphaFoldDB" id="A0AAV4PA25"/>
<accession>A0AAV4PA25</accession>
<dbReference type="Proteomes" id="UP001054837">
    <property type="component" value="Unassembled WGS sequence"/>
</dbReference>
<comment type="caution">
    <text evidence="1">The sequence shown here is derived from an EMBL/GenBank/DDBJ whole genome shotgun (WGS) entry which is preliminary data.</text>
</comment>
<keyword evidence="2" id="KW-1185">Reference proteome</keyword>
<proteinExistence type="predicted"/>
<evidence type="ECO:0000313" key="1">
    <source>
        <dbReference type="EMBL" id="GIX94060.1"/>
    </source>
</evidence>
<sequence>MLLSAKNSALRNGRRPSFQHFLSFVNPWTLRKGQRRMIWYRSRHWVRDRGMVTFFRNVGQGTQEFRSSHSSWTALLVGPAEGLKSPLAASVYIYRLEFSKLAMIH</sequence>
<gene>
    <name evidence="1" type="ORF">CDAR_227091</name>
</gene>
<dbReference type="EMBL" id="BPLQ01002575">
    <property type="protein sequence ID" value="GIX94060.1"/>
    <property type="molecule type" value="Genomic_DNA"/>
</dbReference>
<name>A0AAV4PA25_9ARAC</name>
<protein>
    <submittedName>
        <fullName evidence="1">Uncharacterized protein</fullName>
    </submittedName>
</protein>
<evidence type="ECO:0000313" key="2">
    <source>
        <dbReference type="Proteomes" id="UP001054837"/>
    </source>
</evidence>
<reference evidence="1 2" key="1">
    <citation type="submission" date="2021-06" db="EMBL/GenBank/DDBJ databases">
        <title>Caerostris darwini draft genome.</title>
        <authorList>
            <person name="Kono N."/>
            <person name="Arakawa K."/>
        </authorList>
    </citation>
    <scope>NUCLEOTIDE SEQUENCE [LARGE SCALE GENOMIC DNA]</scope>
</reference>